<proteinExistence type="predicted"/>
<feature type="transmembrane region" description="Helical" evidence="1">
    <location>
        <begin position="43"/>
        <end position="61"/>
    </location>
</feature>
<feature type="transmembrane region" description="Helical" evidence="1">
    <location>
        <begin position="340"/>
        <end position="361"/>
    </location>
</feature>
<keyword evidence="1" id="KW-1133">Transmembrane helix</keyword>
<keyword evidence="1" id="KW-0472">Membrane</keyword>
<protein>
    <submittedName>
        <fullName evidence="3">Putative membrane protein YdbT with pleckstrin-like domain</fullName>
    </submittedName>
</protein>
<dbReference type="EMBL" id="QKMR01000002">
    <property type="protein sequence ID" value="PYG89853.1"/>
    <property type="molecule type" value="Genomic_DNA"/>
</dbReference>
<sequence length="470" mass="52088">MDFKHRRGNILIIFEKLSEIPLLLIGIVFSAFLLKNFDTQALIPIAAILLSPVSKMINYFFTYYTLTQEHLIVESGVFNKKRTEIPFSTITTVDLSQNILYQTLGVYKIKVDNASQTNETANKSKINLTLKLEEAIKFKQIITGTGNTLTEKDDEKDFIRAELRDFFLLGLLQSKAAYVISIFAVIGSLSGIIAPVLEGMDADTFIAALTAAVLFIVYLTAAAVSIVKSIVKYYDFKVWKGEDTLKIQYGLFNKKSFSLQKSKINGIILKQSILMRIFKLYTAEVIVIGYGDTSEEGGTEQAIVYPIASRDRLKELINIVLPEYSLDYKLCKSGKRAVRYFFYNPVFIAAVAFLTAAAIVAVIIDGYIILAVAFAFLTISAIYSIQKYINSGISVGKGKVVLSAGAFSKKVAVVRTKSIESITATGSVLKRKKGFVSIRLGFVAPLRVANISSMNLPAEQFGLLEKVLKY</sequence>
<feature type="transmembrane region" description="Helical" evidence="1">
    <location>
        <begin position="166"/>
        <end position="193"/>
    </location>
</feature>
<evidence type="ECO:0000313" key="4">
    <source>
        <dbReference type="Proteomes" id="UP000248132"/>
    </source>
</evidence>
<gene>
    <name evidence="3" type="ORF">LY28_00450</name>
</gene>
<comment type="caution">
    <text evidence="3">The sequence shown here is derived from an EMBL/GenBank/DDBJ whole genome shotgun (WGS) entry which is preliminary data.</text>
</comment>
<dbReference type="Proteomes" id="UP000248132">
    <property type="component" value="Unassembled WGS sequence"/>
</dbReference>
<feature type="domain" description="YdbS-like PH" evidence="2">
    <location>
        <begin position="233"/>
        <end position="317"/>
    </location>
</feature>
<dbReference type="AlphaFoldDB" id="A0A318XR94"/>
<feature type="transmembrane region" description="Helical" evidence="1">
    <location>
        <begin position="205"/>
        <end position="227"/>
    </location>
</feature>
<evidence type="ECO:0000256" key="1">
    <source>
        <dbReference type="SAM" id="Phobius"/>
    </source>
</evidence>
<feature type="domain" description="YdbS-like PH" evidence="2">
    <location>
        <begin position="59"/>
        <end position="118"/>
    </location>
</feature>
<feature type="transmembrane region" description="Helical" evidence="1">
    <location>
        <begin position="20"/>
        <end position="37"/>
    </location>
</feature>
<dbReference type="Pfam" id="PF03703">
    <property type="entry name" value="bPH_2"/>
    <property type="match status" value="2"/>
</dbReference>
<dbReference type="RefSeq" id="WP_110460533.1">
    <property type="nucleotide sequence ID" value="NZ_QKMR01000002.1"/>
</dbReference>
<evidence type="ECO:0000259" key="2">
    <source>
        <dbReference type="Pfam" id="PF03703"/>
    </source>
</evidence>
<keyword evidence="1" id="KW-0812">Transmembrane</keyword>
<dbReference type="PANTHER" id="PTHR34473:SF2">
    <property type="entry name" value="UPF0699 TRANSMEMBRANE PROTEIN YDBT"/>
    <property type="match status" value="1"/>
</dbReference>
<dbReference type="PIRSF" id="PIRSF026631">
    <property type="entry name" value="UCP026631"/>
    <property type="match status" value="1"/>
</dbReference>
<dbReference type="InterPro" id="IPR005182">
    <property type="entry name" value="YdbS-like_PH"/>
</dbReference>
<dbReference type="PANTHER" id="PTHR34473">
    <property type="entry name" value="UPF0699 TRANSMEMBRANE PROTEIN YDBS"/>
    <property type="match status" value="1"/>
</dbReference>
<name>A0A318XR94_9FIRM</name>
<reference evidence="3 4" key="1">
    <citation type="submission" date="2018-06" db="EMBL/GenBank/DDBJ databases">
        <title>Genomic Encyclopedia of Type Strains, Phase I: the one thousand microbial genomes (KMG-I) project.</title>
        <authorList>
            <person name="Kyrpides N."/>
        </authorList>
    </citation>
    <scope>NUCLEOTIDE SEQUENCE [LARGE SCALE GENOMIC DNA]</scope>
    <source>
        <strain evidence="3 4">DSM 19573</strain>
    </source>
</reference>
<dbReference type="OrthoDB" id="1771625at2"/>
<organism evidence="3 4">
    <name type="scientific">Ruminiclostridium sufflavum DSM 19573</name>
    <dbReference type="NCBI Taxonomy" id="1121337"/>
    <lineage>
        <taxon>Bacteria</taxon>
        <taxon>Bacillati</taxon>
        <taxon>Bacillota</taxon>
        <taxon>Clostridia</taxon>
        <taxon>Eubacteriales</taxon>
        <taxon>Oscillospiraceae</taxon>
        <taxon>Ruminiclostridium</taxon>
    </lineage>
</organism>
<keyword evidence="4" id="KW-1185">Reference proteome</keyword>
<evidence type="ECO:0000313" key="3">
    <source>
        <dbReference type="EMBL" id="PYG89853.1"/>
    </source>
</evidence>
<accession>A0A318XR94</accession>
<feature type="transmembrane region" description="Helical" evidence="1">
    <location>
        <begin position="367"/>
        <end position="385"/>
    </location>
</feature>
<dbReference type="InterPro" id="IPR014529">
    <property type="entry name" value="UCP026631"/>
</dbReference>